<dbReference type="InterPro" id="IPR000011">
    <property type="entry name" value="UBQ/SUMO-activ_enz_E1-like"/>
</dbReference>
<dbReference type="Gene3D" id="3.40.50.12550">
    <property type="entry name" value="Ubiquitin-activating enzyme E1, inactive adenylation domain, subdomain 2"/>
    <property type="match status" value="1"/>
</dbReference>
<dbReference type="Pfam" id="PF00899">
    <property type="entry name" value="ThiF"/>
    <property type="match status" value="2"/>
</dbReference>
<evidence type="ECO:0000256" key="3">
    <source>
        <dbReference type="ARBA" id="ARBA00005673"/>
    </source>
</evidence>
<comment type="pathway">
    <text evidence="2">Protein modification; protein ubiquitination.</text>
</comment>
<feature type="transmembrane region" description="Helical" evidence="12">
    <location>
        <begin position="1090"/>
        <end position="1111"/>
    </location>
</feature>
<comment type="similarity">
    <text evidence="3 10">Belongs to the ubiquitin-activating E1 family.</text>
</comment>
<dbReference type="Gene3D" id="3.10.290.60">
    <property type="entry name" value="Ubiquitin-activating enzyme E1, UFD domain"/>
    <property type="match status" value="1"/>
</dbReference>
<feature type="compositionally biased region" description="Basic and acidic residues" evidence="11">
    <location>
        <begin position="72"/>
        <end position="81"/>
    </location>
</feature>
<name>A0AA39H6S7_9BILA</name>
<dbReference type="FunFam" id="1.10.10.2660:FF:000001">
    <property type="entry name" value="Ubiquitin-activating enzyme E1 1"/>
    <property type="match status" value="1"/>
</dbReference>
<evidence type="ECO:0000313" key="15">
    <source>
        <dbReference type="Proteomes" id="UP001175271"/>
    </source>
</evidence>
<dbReference type="SMART" id="SM00985">
    <property type="entry name" value="UBA_e1_C"/>
    <property type="match status" value="1"/>
</dbReference>
<feature type="compositionally biased region" description="Polar residues" evidence="11">
    <location>
        <begin position="1"/>
        <end position="10"/>
    </location>
</feature>
<feature type="compositionally biased region" description="Basic and acidic residues" evidence="11">
    <location>
        <begin position="1540"/>
        <end position="1561"/>
    </location>
</feature>
<comment type="catalytic activity">
    <reaction evidence="1">
        <text>ATP + ubiquitin + [E1 ubiquitin-activating enzyme]-L-cysteine = AMP + diphosphate + S-ubiquitinyl-[E1 ubiquitin-activating enzyme]-L-cysteine.</text>
        <dbReference type="EC" id="6.2.1.45"/>
    </reaction>
</comment>
<evidence type="ECO:0000256" key="7">
    <source>
        <dbReference type="ARBA" id="ARBA00022786"/>
    </source>
</evidence>
<dbReference type="Proteomes" id="UP001175271">
    <property type="component" value="Unassembled WGS sequence"/>
</dbReference>
<feature type="compositionally biased region" description="Low complexity" evidence="11">
    <location>
        <begin position="60"/>
        <end position="71"/>
    </location>
</feature>
<keyword evidence="7 10" id="KW-0833">Ubl conjugation pathway</keyword>
<dbReference type="Gene3D" id="2.40.30.180">
    <property type="entry name" value="Ubiquitin-activating enzyme E1, FCCH domain"/>
    <property type="match status" value="1"/>
</dbReference>
<keyword evidence="8 10" id="KW-0067">ATP-binding</keyword>
<dbReference type="CDD" id="cd01490">
    <property type="entry name" value="Ube1_repeat2"/>
    <property type="match status" value="1"/>
</dbReference>
<feature type="region of interest" description="Disordered" evidence="11">
    <location>
        <begin position="1540"/>
        <end position="1565"/>
    </location>
</feature>
<dbReference type="GO" id="GO:0031510">
    <property type="term" value="C:SUMO activating enzyme complex"/>
    <property type="evidence" value="ECO:0007669"/>
    <property type="project" value="TreeGrafter"/>
</dbReference>
<dbReference type="GO" id="GO:0016925">
    <property type="term" value="P:protein sumoylation"/>
    <property type="evidence" value="ECO:0007669"/>
    <property type="project" value="TreeGrafter"/>
</dbReference>
<evidence type="ECO:0000256" key="12">
    <source>
        <dbReference type="SAM" id="Phobius"/>
    </source>
</evidence>
<dbReference type="PROSITE" id="PS00865">
    <property type="entry name" value="UBIQUITIN_ACTIVAT_2"/>
    <property type="match status" value="1"/>
</dbReference>
<dbReference type="EC" id="6.2.1.45" evidence="4"/>
<keyword evidence="15" id="KW-1185">Reference proteome</keyword>
<proteinExistence type="inferred from homology"/>
<keyword evidence="12" id="KW-1133">Transmembrane helix</keyword>
<feature type="compositionally biased region" description="Basic residues" evidence="11">
    <location>
        <begin position="22"/>
        <end position="36"/>
    </location>
</feature>
<comment type="caution">
    <text evidence="14">The sequence shown here is derived from an EMBL/GenBank/DDBJ whole genome shotgun (WGS) entry which is preliminary data.</text>
</comment>
<feature type="active site" description="Glycyl thioester intermediate" evidence="9">
    <location>
        <position position="668"/>
    </location>
</feature>
<evidence type="ECO:0000256" key="6">
    <source>
        <dbReference type="ARBA" id="ARBA00022741"/>
    </source>
</evidence>
<dbReference type="FunFam" id="3.10.290.60:FF:000001">
    <property type="entry name" value="Ubiquitin-activating enzyme E1 2"/>
    <property type="match status" value="1"/>
</dbReference>
<dbReference type="PRINTS" id="PR01849">
    <property type="entry name" value="UBIQUITINACT"/>
</dbReference>
<dbReference type="InterPro" id="IPR038252">
    <property type="entry name" value="UBA_E1_C_sf"/>
</dbReference>
<keyword evidence="12" id="KW-0472">Membrane</keyword>
<feature type="transmembrane region" description="Helical" evidence="12">
    <location>
        <begin position="1624"/>
        <end position="1643"/>
    </location>
</feature>
<evidence type="ECO:0000256" key="10">
    <source>
        <dbReference type="RuleBase" id="RU000519"/>
    </source>
</evidence>
<feature type="transmembrane region" description="Helical" evidence="12">
    <location>
        <begin position="1123"/>
        <end position="1144"/>
    </location>
</feature>
<evidence type="ECO:0000256" key="2">
    <source>
        <dbReference type="ARBA" id="ARBA00004906"/>
    </source>
</evidence>
<feature type="compositionally biased region" description="Acidic residues" evidence="11">
    <location>
        <begin position="1450"/>
        <end position="1466"/>
    </location>
</feature>
<keyword evidence="12" id="KW-0812">Transmembrane</keyword>
<gene>
    <name evidence="14" type="ORF">QR680_003445</name>
</gene>
<dbReference type="InterPro" id="IPR019572">
    <property type="entry name" value="UBA_E1_SCCH"/>
</dbReference>
<dbReference type="NCBIfam" id="TIGR01408">
    <property type="entry name" value="Ube1"/>
    <property type="match status" value="1"/>
</dbReference>
<dbReference type="FunFam" id="3.40.50.720:FF:000015">
    <property type="entry name" value="Ubiquitin-activating enzyme E1 1"/>
    <property type="match status" value="1"/>
</dbReference>
<dbReference type="PANTHER" id="PTHR10953">
    <property type="entry name" value="UBIQUITIN-ACTIVATING ENZYME E1"/>
    <property type="match status" value="1"/>
</dbReference>
<dbReference type="InterPro" id="IPR033127">
    <property type="entry name" value="UBQ-activ_enz_E1_Cys_AS"/>
</dbReference>
<evidence type="ECO:0000256" key="1">
    <source>
        <dbReference type="ARBA" id="ARBA00000488"/>
    </source>
</evidence>
<dbReference type="GO" id="GO:0004839">
    <property type="term" value="F:ubiquitin activating enzyme activity"/>
    <property type="evidence" value="ECO:0007669"/>
    <property type="project" value="UniProtKB-EC"/>
</dbReference>
<evidence type="ECO:0000259" key="13">
    <source>
        <dbReference type="SMART" id="SM00985"/>
    </source>
</evidence>
<evidence type="ECO:0000313" key="14">
    <source>
        <dbReference type="EMBL" id="KAK0400300.1"/>
    </source>
</evidence>
<dbReference type="InterPro" id="IPR035985">
    <property type="entry name" value="Ubiquitin-activating_enz"/>
</dbReference>
<dbReference type="Gene3D" id="3.50.50.80">
    <property type="entry name" value="Ubiquitin-activating enzyme E1, inactive adenylation domain, subdomain 1"/>
    <property type="match status" value="1"/>
</dbReference>
<sequence length="1687" mass="189497">MAPSKNTEGVTQGEADQPPAAKRARPTRYAKARANAKFHVPMKTSSHMNTKRPASANMTTNSTPKSSNSSHQSHDSKRDQDGGGDMLDKNLYSRQIYALGESAMMHLRKSAVLISGLGGVGVEIAKNLVLGGVRHVTIHDTKETSWYDLSSQYYLDENDIGRNRAQSCLCRLSELNDSVQVSASTEQLSEEMISHFDLVILTDADIKQQDIVNVWTRNKGRYLLVADARGLFSYIALDAGKDFQIDDKNGEQCHEFLIDYIDKDTGDVTTLDNVPHNLEDGDYVSFAELKGMTELNNCPPLRVTVTKPDVFNVGNALKTFTNHIGGGRGKQVKVPVKVNYVDLQSGREDPSLVIWDYGKIEYGICLHYLWQALYTFEEKHKRTPLPRNENDFSLFFEELIDAEEVEYPEYLVRNFCFQAKGNLVTTCSVVGGIASQEAMKLITHHMTPLKQFMYIDHLDALPAPGTGYDAEYLTEEDCGPRDSRYDGQVAVFGWNYQEEIMRQKWFIVGAGAIGCELLKNFSMMGVACDPSRLGVIKITDMDQIEISNLNRQFLFRRHDVGKKKSDCAARAARCFNPDLNIIALSERVSSETEQIFDDYFFGELNGVANALDNIDARRYVDRRCVYYRLPLLESGTQGTKGNTQVIYPYLTESYGSSSDPPETEIPMCTLKNFPHQIHHTIQWARDRFEGLFTNPVEIANSFLSDQRGFHDRLKTVAIGQQVEMLTEVTKALIDDRPNNAEDCIKWARLLFEEYYHNTIAQLLFTFPADQITSQGVKFWSGAKRCPHVLNFDCSKPEHFQFAYSASLLHAEKYGIEPVIDKKEVMKVLHTITLPVFKPATGVKIAVTEAEAKDAAENVGDDADQVLDGLLIKLAKMPIASFKPLKQIDFEKDDDTNHHMEFVTAASNLRAENYDIEPADTMKTKQIAGRIIPALATTTATVAGLISVELYKMIDIDGKLPTVPISRFRNGFINLALPFFGMSEPVGAPEKAYNDVKFTLWDRLDVGGNMTLRGFIKWIEDKSRMKISMLSSGVSLIYAYFMPAAKIEARLNMSLREVVELVTKKPIPSHTRGLVFEATMDGEFDSVEIPYIRYALPLVWGVVVCPAVLYAATKKAARQRRAQMMFTQLLFFAVICISTSAFFTLHQDGIQRHCVDLQCPRSAFEGGKHSLLIDENGATEECKTCEQCTTTGYSVCMQLRDQHFLRARRQSSTCTCSHFVPDSCIVKPAHRHISDSGTLVTHNVCYLNSLQTPPKPVSTGSGEYINVDVEAFWQEPYWREFDLSNLTLHYEFVTESPERCDGTIRTIDGATSEHHCHGVIALDMTNDDSLSDEPADAQMFDYDDRPQIEFERDVFYDAKSVKFWVTVNVTRPRQLQFNSGESPFVDVITELPSDEMQVGLTHIVHESLNENVNDAVDDEIAKMPIVSKTQDIKDVLVAMDKSTETTTTTTELDDDDEGNNEDDDSSANEEPASNNDRPHDEQDDSEENNNVIANADEEHEENGETITDSTDADQLAKQNEKNFDINDEDVSSNIDLVKEDGEGSEEFDHLEKNSTLSDDSHDQSVTVETTTEVVVEEQKSESENVIVDEIITGIGEDDYSSNITTTATNIFDHYIYSPEKELARMVFFVTIGATLVIVILAFIFKKGWCCGKSKQDGNVTTKTSNGYKYHVAKTQDMVGNKERELLNQ</sequence>
<evidence type="ECO:0000256" key="8">
    <source>
        <dbReference type="ARBA" id="ARBA00022840"/>
    </source>
</evidence>
<dbReference type="InterPro" id="IPR045886">
    <property type="entry name" value="ThiF/MoeB/HesA"/>
</dbReference>
<dbReference type="SUPFAM" id="SSF69572">
    <property type="entry name" value="Activating enzymes of the ubiquitin-like proteins"/>
    <property type="match status" value="2"/>
</dbReference>
<dbReference type="GO" id="GO:0005737">
    <property type="term" value="C:cytoplasm"/>
    <property type="evidence" value="ECO:0007669"/>
    <property type="project" value="TreeGrafter"/>
</dbReference>
<dbReference type="InterPro" id="IPR000594">
    <property type="entry name" value="ThiF_NAD_FAD-bd"/>
</dbReference>
<organism evidence="14 15">
    <name type="scientific">Steinernema hermaphroditum</name>
    <dbReference type="NCBI Taxonomy" id="289476"/>
    <lineage>
        <taxon>Eukaryota</taxon>
        <taxon>Metazoa</taxon>
        <taxon>Ecdysozoa</taxon>
        <taxon>Nematoda</taxon>
        <taxon>Chromadorea</taxon>
        <taxon>Rhabditida</taxon>
        <taxon>Tylenchina</taxon>
        <taxon>Panagrolaimomorpha</taxon>
        <taxon>Strongyloidoidea</taxon>
        <taxon>Steinernematidae</taxon>
        <taxon>Steinernema</taxon>
    </lineage>
</organism>
<dbReference type="EMBL" id="JAUCMV010000005">
    <property type="protein sequence ID" value="KAK0400300.1"/>
    <property type="molecule type" value="Genomic_DNA"/>
</dbReference>
<keyword evidence="5 10" id="KW-0436">Ligase</keyword>
<dbReference type="InterPro" id="IPR018965">
    <property type="entry name" value="Ub-activating_enz_E1_C"/>
</dbReference>
<keyword evidence="6 10" id="KW-0547">Nucleotide-binding</keyword>
<evidence type="ECO:0000256" key="5">
    <source>
        <dbReference type="ARBA" id="ARBA00022598"/>
    </source>
</evidence>
<dbReference type="Gene3D" id="3.40.50.720">
    <property type="entry name" value="NAD(P)-binding Rossmann-like Domain"/>
    <property type="match status" value="1"/>
</dbReference>
<feature type="region of interest" description="Disordered" evidence="11">
    <location>
        <begin position="1443"/>
        <end position="1486"/>
    </location>
</feature>
<feature type="region of interest" description="Disordered" evidence="11">
    <location>
        <begin position="1"/>
        <end position="87"/>
    </location>
</feature>
<dbReference type="InterPro" id="IPR018075">
    <property type="entry name" value="UBQ-activ_enz_E1"/>
</dbReference>
<dbReference type="Pfam" id="PF09358">
    <property type="entry name" value="E1_UFD"/>
    <property type="match status" value="1"/>
</dbReference>
<accession>A0AA39H6S7</accession>
<dbReference type="InterPro" id="IPR042063">
    <property type="entry name" value="Ubi_acti_E1_SCCH"/>
</dbReference>
<dbReference type="GO" id="GO:0019948">
    <property type="term" value="F:SUMO activating enzyme activity"/>
    <property type="evidence" value="ECO:0007669"/>
    <property type="project" value="TreeGrafter"/>
</dbReference>
<dbReference type="Pfam" id="PF10585">
    <property type="entry name" value="UBA_E1_SCCH"/>
    <property type="match status" value="1"/>
</dbReference>
<dbReference type="FunFam" id="3.50.50.80:FF:000001">
    <property type="entry name" value="ubiquitin-like modifier-activating enzyme 1"/>
    <property type="match status" value="1"/>
</dbReference>
<dbReference type="PANTHER" id="PTHR10953:SF4">
    <property type="entry name" value="UBIQUITIN-ACTIVATING ENZYME E1 C-TERMINAL DOMAIN-CONTAINING PROTEIN"/>
    <property type="match status" value="1"/>
</dbReference>
<evidence type="ECO:0000256" key="4">
    <source>
        <dbReference type="ARBA" id="ARBA00012990"/>
    </source>
</evidence>
<feature type="domain" description="Ubiquitin-activating enzyme E1 C-terminal" evidence="13">
    <location>
        <begin position="967"/>
        <end position="1091"/>
    </location>
</feature>
<dbReference type="GO" id="GO:0005524">
    <property type="term" value="F:ATP binding"/>
    <property type="evidence" value="ECO:0007669"/>
    <property type="project" value="UniProtKB-KW"/>
</dbReference>
<dbReference type="Gene3D" id="1.10.10.2660">
    <property type="entry name" value="Ubiquitin-activating enzyme E1, SCCH domain"/>
    <property type="match status" value="1"/>
</dbReference>
<dbReference type="InterPro" id="IPR042302">
    <property type="entry name" value="E1_FCCH_sf"/>
</dbReference>
<dbReference type="InterPro" id="IPR042449">
    <property type="entry name" value="Ub-E1_IAD_1"/>
</dbReference>
<evidence type="ECO:0000256" key="11">
    <source>
        <dbReference type="SAM" id="MobiDB-lite"/>
    </source>
</evidence>
<evidence type="ECO:0000256" key="9">
    <source>
        <dbReference type="PROSITE-ProRule" id="PRU10132"/>
    </source>
</evidence>
<protein>
    <recommendedName>
        <fullName evidence="4">E1 ubiquitin-activating enzyme</fullName>
        <ecNumber evidence="4">6.2.1.45</ecNumber>
    </recommendedName>
</protein>
<reference evidence="14" key="1">
    <citation type="submission" date="2023-06" db="EMBL/GenBank/DDBJ databases">
        <title>Genomic analysis of the entomopathogenic nematode Steinernema hermaphroditum.</title>
        <authorList>
            <person name="Schwarz E.M."/>
            <person name="Heppert J.K."/>
            <person name="Baniya A."/>
            <person name="Schwartz H.T."/>
            <person name="Tan C.-H."/>
            <person name="Antoshechkin I."/>
            <person name="Sternberg P.W."/>
            <person name="Goodrich-Blair H."/>
            <person name="Dillman A.R."/>
        </authorList>
    </citation>
    <scope>NUCLEOTIDE SEQUENCE</scope>
    <source>
        <strain evidence="14">PS9179</strain>
        <tissue evidence="14">Whole animal</tissue>
    </source>
</reference>